<dbReference type="Gene3D" id="2.60.40.640">
    <property type="match status" value="1"/>
</dbReference>
<evidence type="ECO:0000313" key="2">
    <source>
        <dbReference type="EMBL" id="VDM77925.1"/>
    </source>
</evidence>
<dbReference type="PANTHER" id="PTHR11188:SF83">
    <property type="entry name" value="ARRESTIN C-TERMINAL-LIKE DOMAIN-CONTAINING PROTEIN"/>
    <property type="match status" value="1"/>
</dbReference>
<evidence type="ECO:0000256" key="1">
    <source>
        <dbReference type="SAM" id="MobiDB-lite"/>
    </source>
</evidence>
<reference evidence="2 3" key="1">
    <citation type="submission" date="2018-11" db="EMBL/GenBank/DDBJ databases">
        <authorList>
            <consortium name="Pathogen Informatics"/>
        </authorList>
    </citation>
    <scope>NUCLEOTIDE SEQUENCE [LARGE SCALE GENOMIC DNA]</scope>
</reference>
<dbReference type="AlphaFoldDB" id="A0A3P7L5F4"/>
<feature type="region of interest" description="Disordered" evidence="1">
    <location>
        <begin position="528"/>
        <end position="549"/>
    </location>
</feature>
<dbReference type="PANTHER" id="PTHR11188">
    <property type="entry name" value="ARRESTIN DOMAIN CONTAINING PROTEIN"/>
    <property type="match status" value="1"/>
</dbReference>
<dbReference type="SUPFAM" id="SSF81296">
    <property type="entry name" value="E set domains"/>
    <property type="match status" value="1"/>
</dbReference>
<dbReference type="InterPro" id="IPR014756">
    <property type="entry name" value="Ig_E-set"/>
</dbReference>
<sequence length="549" mass="61673">MIDLSRKDCCYTPGDTLRGRLLLKLSEGSIDITSLKITLMGLGRVNIKGKVGCSFVILFYNAVDRNVMEGSLLYVTISCTDISSQLVSRKKLFAKIAFLLLQLRKCHFELASSSDRSPEGEKEESLQKSLIYMKKEWTIVSSPTTLYDQERHYEFEDVLPDCIPSSFYSAKGHVQYSIIAVLEYKNNDGEPSMVKAVRGITIIEELDLNKLSKSYFEPISEFEQRKFGWFSCFGGQIRLTLNIDRTAFVCGEGMTTSLIDMQEMQEDILAMSVEQGANIKIDKKIHIPPVVPSTPTAISQRQDYHRDEHGGRFNLRRKSHILSGRLSISSQRSRTSLTSLPLIQRLMLITYKYTIRVKSGGVDIITMNVPVIIGSRPLAHTVSKDLTVSCTVEIVNSRDTNCTAVYKLCKHDRAIPLLDSKERTLCNKAQLQHLNKYPFFSDLSTSSKQSKKLGVIANTIRAENKVMNKIMQSVMDERQNESAASCSAAVTDCDSPDFIDSGREPTSAKRTEEVTFTKLDPLFQQAFRGTPHNSIDSPHPKVLSAEDLL</sequence>
<protein>
    <recommendedName>
        <fullName evidence="4">Arrestin C-terminal-like domain-containing protein</fullName>
    </recommendedName>
</protein>
<evidence type="ECO:0008006" key="4">
    <source>
        <dbReference type="Google" id="ProtNLM"/>
    </source>
</evidence>
<dbReference type="InterPro" id="IPR014752">
    <property type="entry name" value="Arrestin-like_C"/>
</dbReference>
<proteinExistence type="predicted"/>
<accession>A0A3P7L5F4</accession>
<dbReference type="GO" id="GO:0015031">
    <property type="term" value="P:protein transport"/>
    <property type="evidence" value="ECO:0007669"/>
    <property type="project" value="TreeGrafter"/>
</dbReference>
<dbReference type="InterPro" id="IPR050357">
    <property type="entry name" value="Arrestin_domain-protein"/>
</dbReference>
<dbReference type="OrthoDB" id="2333384at2759"/>
<gene>
    <name evidence="2" type="ORF">SVUK_LOCUS12923</name>
</gene>
<dbReference type="EMBL" id="UYYB01100511">
    <property type="protein sequence ID" value="VDM77925.1"/>
    <property type="molecule type" value="Genomic_DNA"/>
</dbReference>
<evidence type="ECO:0000313" key="3">
    <source>
        <dbReference type="Proteomes" id="UP000270094"/>
    </source>
</evidence>
<name>A0A3P7L5F4_STRVU</name>
<dbReference type="GO" id="GO:0005737">
    <property type="term" value="C:cytoplasm"/>
    <property type="evidence" value="ECO:0007669"/>
    <property type="project" value="TreeGrafter"/>
</dbReference>
<dbReference type="Proteomes" id="UP000270094">
    <property type="component" value="Unassembled WGS sequence"/>
</dbReference>
<organism evidence="2 3">
    <name type="scientific">Strongylus vulgaris</name>
    <name type="common">Blood worm</name>
    <dbReference type="NCBI Taxonomy" id="40348"/>
    <lineage>
        <taxon>Eukaryota</taxon>
        <taxon>Metazoa</taxon>
        <taxon>Ecdysozoa</taxon>
        <taxon>Nematoda</taxon>
        <taxon>Chromadorea</taxon>
        <taxon>Rhabditida</taxon>
        <taxon>Rhabditina</taxon>
        <taxon>Rhabditomorpha</taxon>
        <taxon>Strongyloidea</taxon>
        <taxon>Strongylidae</taxon>
        <taxon>Strongylus</taxon>
    </lineage>
</organism>
<keyword evidence="3" id="KW-1185">Reference proteome</keyword>